<comment type="caution">
    <text evidence="1">The sequence shown here is derived from an EMBL/GenBank/DDBJ whole genome shotgun (WGS) entry which is preliminary data.</text>
</comment>
<dbReference type="AlphaFoldDB" id="A0A0F9UJY6"/>
<accession>A0A0F9UJY6</accession>
<name>A0A0F9UJY6_9ZZZZ</name>
<protein>
    <submittedName>
        <fullName evidence="1">Uncharacterized protein</fullName>
    </submittedName>
</protein>
<reference evidence="1" key="1">
    <citation type="journal article" date="2015" name="Nature">
        <title>Complex archaea that bridge the gap between prokaryotes and eukaryotes.</title>
        <authorList>
            <person name="Spang A."/>
            <person name="Saw J.H."/>
            <person name="Jorgensen S.L."/>
            <person name="Zaremba-Niedzwiedzka K."/>
            <person name="Martijn J."/>
            <person name="Lind A.E."/>
            <person name="van Eijk R."/>
            <person name="Schleper C."/>
            <person name="Guy L."/>
            <person name="Ettema T.J."/>
        </authorList>
    </citation>
    <scope>NUCLEOTIDE SEQUENCE</scope>
</reference>
<dbReference type="EMBL" id="LAZR01000655">
    <property type="protein sequence ID" value="KKN61531.1"/>
    <property type="molecule type" value="Genomic_DNA"/>
</dbReference>
<evidence type="ECO:0000313" key="1">
    <source>
        <dbReference type="EMBL" id="KKN61531.1"/>
    </source>
</evidence>
<sequence length="121" mass="13351">MILRVSASQDIVYVGGRGDKELHFAFWVYDVHAPYYVGLSDGTLVTCNRKEGVWHFKTRTTGTTGVRHVPASLDIEGHDSPSDLLELDGQFMWAVGSAVHIERKGAASDSRASGVEEDCRR</sequence>
<organism evidence="1">
    <name type="scientific">marine sediment metagenome</name>
    <dbReference type="NCBI Taxonomy" id="412755"/>
    <lineage>
        <taxon>unclassified sequences</taxon>
        <taxon>metagenomes</taxon>
        <taxon>ecological metagenomes</taxon>
    </lineage>
</organism>
<proteinExistence type="predicted"/>
<gene>
    <name evidence="1" type="ORF">LCGC14_0521190</name>
</gene>